<gene>
    <name evidence="2" type="ORF">CAUJ_LOCUS4069</name>
</gene>
<protein>
    <recommendedName>
        <fullName evidence="4">Protein OSCP1</fullName>
    </recommendedName>
</protein>
<evidence type="ECO:0008006" key="4">
    <source>
        <dbReference type="Google" id="ProtNLM"/>
    </source>
</evidence>
<dbReference type="GO" id="GO:0005737">
    <property type="term" value="C:cytoplasm"/>
    <property type="evidence" value="ECO:0007669"/>
    <property type="project" value="TreeGrafter"/>
</dbReference>
<dbReference type="OrthoDB" id="2157380at2759"/>
<accession>A0A8S1H406</accession>
<organism evidence="2 3">
    <name type="scientific">Caenorhabditis auriculariae</name>
    <dbReference type="NCBI Taxonomy" id="2777116"/>
    <lineage>
        <taxon>Eukaryota</taxon>
        <taxon>Metazoa</taxon>
        <taxon>Ecdysozoa</taxon>
        <taxon>Nematoda</taxon>
        <taxon>Chromadorea</taxon>
        <taxon>Rhabditida</taxon>
        <taxon>Rhabditina</taxon>
        <taxon>Rhabditomorpha</taxon>
        <taxon>Rhabditoidea</taxon>
        <taxon>Rhabditidae</taxon>
        <taxon>Peloderinae</taxon>
        <taxon>Caenorhabditis</taxon>
    </lineage>
</organism>
<dbReference type="Proteomes" id="UP000835052">
    <property type="component" value="Unassembled WGS sequence"/>
</dbReference>
<dbReference type="GO" id="GO:0005886">
    <property type="term" value="C:plasma membrane"/>
    <property type="evidence" value="ECO:0007669"/>
    <property type="project" value="TreeGrafter"/>
</dbReference>
<comment type="caution">
    <text evidence="2">The sequence shown here is derived from an EMBL/GenBank/DDBJ whole genome shotgun (WGS) entry which is preliminary data.</text>
</comment>
<evidence type="ECO:0000313" key="3">
    <source>
        <dbReference type="Proteomes" id="UP000835052"/>
    </source>
</evidence>
<feature type="region of interest" description="Disordered" evidence="1">
    <location>
        <begin position="345"/>
        <end position="428"/>
    </location>
</feature>
<feature type="compositionally biased region" description="Low complexity" evidence="1">
    <location>
        <begin position="385"/>
        <end position="394"/>
    </location>
</feature>
<dbReference type="Pfam" id="PF10188">
    <property type="entry name" value="Oscp1"/>
    <property type="match status" value="1"/>
</dbReference>
<evidence type="ECO:0000313" key="2">
    <source>
        <dbReference type="EMBL" id="CAD6188150.1"/>
    </source>
</evidence>
<proteinExistence type="predicted"/>
<dbReference type="PANTHER" id="PTHR21439:SF0">
    <property type="entry name" value="PROTEIN OSCP1"/>
    <property type="match status" value="1"/>
</dbReference>
<sequence>MSDRLLPVLYINMAGEMMYILEQRLRNIDDEKSGRVLKEILLAVLNKTNLEEIFKARGLPSKRSLKMLYERLAHSSIMRLNENSMDKLFDLMTMTTKFELQQIVMAEQVMTVTVNHLQGIMDTCPNDEEVKQLVEHAYTMIFSLYRNLSPFSWHMIRCGLLSYFQDAHVKISMLLRENRQMSSGHFYLFPDSEPIVLPKDGEPVGATKYYENGTVNTTNEIPTEYTYMLFEPKPDGLNVEQRSTTLGANMYKDASSLKIQGAGGTAKSEEEREGNELKLLESMFGDLAPSASSGNRAKKHSGELDLSMFDDAGEEMSYVKETEAVLGNVLTIDATRNKTIDTAMQEMKLERAPSAKKKTKSKGADMLDMLDEAAARPPTAKPKKATAPSGTRSRATSESRARSASKPNTAERAPSAGNRRKSSGVKKE</sequence>
<keyword evidence="3" id="KW-1185">Reference proteome</keyword>
<dbReference type="InterPro" id="IPR019332">
    <property type="entry name" value="OSCP1"/>
</dbReference>
<feature type="compositionally biased region" description="Basic residues" evidence="1">
    <location>
        <begin position="418"/>
        <end position="428"/>
    </location>
</feature>
<dbReference type="EMBL" id="CAJGYM010000008">
    <property type="protein sequence ID" value="CAD6188150.1"/>
    <property type="molecule type" value="Genomic_DNA"/>
</dbReference>
<dbReference type="PANTHER" id="PTHR21439">
    <property type="entry name" value="OXIDORED-NITRO DOMAIN-CONTAINING PROTEIN"/>
    <property type="match status" value="1"/>
</dbReference>
<reference evidence="2" key="1">
    <citation type="submission" date="2020-10" db="EMBL/GenBank/DDBJ databases">
        <authorList>
            <person name="Kikuchi T."/>
        </authorList>
    </citation>
    <scope>NUCLEOTIDE SEQUENCE</scope>
    <source>
        <strain evidence="2">NKZ352</strain>
    </source>
</reference>
<name>A0A8S1H406_9PELO</name>
<dbReference type="AlphaFoldDB" id="A0A8S1H406"/>
<evidence type="ECO:0000256" key="1">
    <source>
        <dbReference type="SAM" id="MobiDB-lite"/>
    </source>
</evidence>